<evidence type="ECO:0000256" key="2">
    <source>
        <dbReference type="ARBA" id="ARBA00023015"/>
    </source>
</evidence>
<accession>A0A1H7XXZ6</accession>
<reference evidence="7 8" key="1">
    <citation type="submission" date="2016-10" db="EMBL/GenBank/DDBJ databases">
        <authorList>
            <person name="de Groot N.N."/>
        </authorList>
    </citation>
    <scope>NUCLEOTIDE SEQUENCE [LARGE SCALE GENOMIC DNA]</scope>
    <source>
        <strain evidence="7 8">DSM 21039</strain>
    </source>
</reference>
<proteinExistence type="inferred from homology"/>
<keyword evidence="4" id="KW-0804">Transcription</keyword>
<dbReference type="AlphaFoldDB" id="A0A1H7XXZ6"/>
<dbReference type="Proteomes" id="UP000198984">
    <property type="component" value="Unassembled WGS sequence"/>
</dbReference>
<dbReference type="PANTHER" id="PTHR43133:SF46">
    <property type="entry name" value="RNA POLYMERASE SIGMA-70 FACTOR ECF SUBFAMILY"/>
    <property type="match status" value="1"/>
</dbReference>
<dbReference type="GO" id="GO:0016987">
    <property type="term" value="F:sigma factor activity"/>
    <property type="evidence" value="ECO:0007669"/>
    <property type="project" value="UniProtKB-KW"/>
</dbReference>
<feature type="domain" description="RNA polymerase sigma factor 70 region 4 type 2" evidence="6">
    <location>
        <begin position="127"/>
        <end position="176"/>
    </location>
</feature>
<evidence type="ECO:0000256" key="4">
    <source>
        <dbReference type="ARBA" id="ARBA00023163"/>
    </source>
</evidence>
<dbReference type="GO" id="GO:0006352">
    <property type="term" value="P:DNA-templated transcription initiation"/>
    <property type="evidence" value="ECO:0007669"/>
    <property type="project" value="InterPro"/>
</dbReference>
<evidence type="ECO:0000256" key="1">
    <source>
        <dbReference type="ARBA" id="ARBA00010641"/>
    </source>
</evidence>
<keyword evidence="8" id="KW-1185">Reference proteome</keyword>
<dbReference type="InterPro" id="IPR007627">
    <property type="entry name" value="RNA_pol_sigma70_r2"/>
</dbReference>
<dbReference type="InterPro" id="IPR014284">
    <property type="entry name" value="RNA_pol_sigma-70_dom"/>
</dbReference>
<gene>
    <name evidence="7" type="ORF">SAMN04488505_104247</name>
</gene>
<organism evidence="7 8">
    <name type="scientific">Chitinophaga rupis</name>
    <dbReference type="NCBI Taxonomy" id="573321"/>
    <lineage>
        <taxon>Bacteria</taxon>
        <taxon>Pseudomonadati</taxon>
        <taxon>Bacteroidota</taxon>
        <taxon>Chitinophagia</taxon>
        <taxon>Chitinophagales</taxon>
        <taxon>Chitinophagaceae</taxon>
        <taxon>Chitinophaga</taxon>
    </lineage>
</organism>
<dbReference type="EMBL" id="FOBB01000004">
    <property type="protein sequence ID" value="SEM38826.1"/>
    <property type="molecule type" value="Genomic_DNA"/>
</dbReference>
<evidence type="ECO:0000313" key="8">
    <source>
        <dbReference type="Proteomes" id="UP000198984"/>
    </source>
</evidence>
<dbReference type="STRING" id="573321.SAMN04488505_104247"/>
<dbReference type="InterPro" id="IPR036388">
    <property type="entry name" value="WH-like_DNA-bd_sf"/>
</dbReference>
<dbReference type="OrthoDB" id="653814at2"/>
<dbReference type="InterPro" id="IPR039425">
    <property type="entry name" value="RNA_pol_sigma-70-like"/>
</dbReference>
<dbReference type="InterPro" id="IPR013249">
    <property type="entry name" value="RNA_pol_sigma70_r4_t2"/>
</dbReference>
<dbReference type="SUPFAM" id="SSF88659">
    <property type="entry name" value="Sigma3 and sigma4 domains of RNA polymerase sigma factors"/>
    <property type="match status" value="1"/>
</dbReference>
<dbReference type="Pfam" id="PF04542">
    <property type="entry name" value="Sigma70_r2"/>
    <property type="match status" value="1"/>
</dbReference>
<feature type="domain" description="RNA polymerase sigma-70 region 2" evidence="5">
    <location>
        <begin position="28"/>
        <end position="89"/>
    </location>
</feature>
<evidence type="ECO:0000259" key="5">
    <source>
        <dbReference type="Pfam" id="PF04542"/>
    </source>
</evidence>
<dbReference type="RefSeq" id="WP_089914967.1">
    <property type="nucleotide sequence ID" value="NZ_FOBB01000004.1"/>
</dbReference>
<evidence type="ECO:0000259" key="6">
    <source>
        <dbReference type="Pfam" id="PF08281"/>
    </source>
</evidence>
<dbReference type="NCBIfam" id="TIGR02937">
    <property type="entry name" value="sigma70-ECF"/>
    <property type="match status" value="1"/>
</dbReference>
<dbReference type="Pfam" id="PF08281">
    <property type="entry name" value="Sigma70_r4_2"/>
    <property type="match status" value="1"/>
</dbReference>
<keyword evidence="3" id="KW-0731">Sigma factor</keyword>
<dbReference type="Gene3D" id="1.10.1740.10">
    <property type="match status" value="1"/>
</dbReference>
<name>A0A1H7XXZ6_9BACT</name>
<sequence length="185" mass="21884">MQSINEDIILLQRLKEGDEQALQECFYKYRQQLVTLAFAILRNEEEARDLVQDLFMDFWEKQRFLNIKQSLSSFLFISTKNRCLLKIEKDKTRRKHFEQMIVPDSILPISPMEEAEIEQELKRRYFELSQVMEKLSPQTSRVLKLAVLEGKKYKDIATELGTSPNTVRNQIVSALKILRSNLKQQ</sequence>
<dbReference type="GO" id="GO:0003677">
    <property type="term" value="F:DNA binding"/>
    <property type="evidence" value="ECO:0007669"/>
    <property type="project" value="InterPro"/>
</dbReference>
<comment type="similarity">
    <text evidence="1">Belongs to the sigma-70 factor family. ECF subfamily.</text>
</comment>
<keyword evidence="2" id="KW-0805">Transcription regulation</keyword>
<dbReference type="SUPFAM" id="SSF88946">
    <property type="entry name" value="Sigma2 domain of RNA polymerase sigma factors"/>
    <property type="match status" value="1"/>
</dbReference>
<evidence type="ECO:0000256" key="3">
    <source>
        <dbReference type="ARBA" id="ARBA00023082"/>
    </source>
</evidence>
<evidence type="ECO:0000313" key="7">
    <source>
        <dbReference type="EMBL" id="SEM38826.1"/>
    </source>
</evidence>
<dbReference type="InterPro" id="IPR013325">
    <property type="entry name" value="RNA_pol_sigma_r2"/>
</dbReference>
<dbReference type="Gene3D" id="1.10.10.10">
    <property type="entry name" value="Winged helix-like DNA-binding domain superfamily/Winged helix DNA-binding domain"/>
    <property type="match status" value="1"/>
</dbReference>
<dbReference type="InterPro" id="IPR013324">
    <property type="entry name" value="RNA_pol_sigma_r3/r4-like"/>
</dbReference>
<protein>
    <submittedName>
        <fullName evidence="7">RNA polymerase sigma-70 factor, ECF subfamily</fullName>
    </submittedName>
</protein>
<dbReference type="PANTHER" id="PTHR43133">
    <property type="entry name" value="RNA POLYMERASE ECF-TYPE SIGMA FACTO"/>
    <property type="match status" value="1"/>
</dbReference>